<dbReference type="Pfam" id="PF01381">
    <property type="entry name" value="HTH_3"/>
    <property type="match status" value="1"/>
</dbReference>
<evidence type="ECO:0000313" key="4">
    <source>
        <dbReference type="Proteomes" id="UP001500956"/>
    </source>
</evidence>
<dbReference type="RefSeq" id="WP_172150631.1">
    <property type="nucleotide sequence ID" value="NZ_BAABID010000009.1"/>
</dbReference>
<dbReference type="InterPro" id="IPR011051">
    <property type="entry name" value="RmlC_Cupin_sf"/>
</dbReference>
<dbReference type="PANTHER" id="PTHR46797:SF1">
    <property type="entry name" value="METHYLPHOSPHONATE SYNTHASE"/>
    <property type="match status" value="1"/>
</dbReference>
<keyword evidence="4" id="KW-1185">Reference proteome</keyword>
<dbReference type="SUPFAM" id="SSF51182">
    <property type="entry name" value="RmlC-like cupins"/>
    <property type="match status" value="1"/>
</dbReference>
<organism evidence="3 4">
    <name type="scientific">Isoptericola chiayiensis</name>
    <dbReference type="NCBI Taxonomy" id="579446"/>
    <lineage>
        <taxon>Bacteria</taxon>
        <taxon>Bacillati</taxon>
        <taxon>Actinomycetota</taxon>
        <taxon>Actinomycetes</taxon>
        <taxon>Micrococcales</taxon>
        <taxon>Promicromonosporaceae</taxon>
        <taxon>Isoptericola</taxon>
    </lineage>
</organism>
<protein>
    <submittedName>
        <fullName evidence="3">XRE family transcriptional regulator</fullName>
    </submittedName>
</protein>
<dbReference type="Gene3D" id="1.10.260.40">
    <property type="entry name" value="lambda repressor-like DNA-binding domains"/>
    <property type="match status" value="1"/>
</dbReference>
<evidence type="ECO:0000259" key="2">
    <source>
        <dbReference type="PROSITE" id="PS50943"/>
    </source>
</evidence>
<accession>A0ABP8YKG5</accession>
<dbReference type="CDD" id="cd02209">
    <property type="entry name" value="cupin_XRE_C"/>
    <property type="match status" value="1"/>
</dbReference>
<dbReference type="PROSITE" id="PS50943">
    <property type="entry name" value="HTH_CROC1"/>
    <property type="match status" value="1"/>
</dbReference>
<dbReference type="InterPro" id="IPR001387">
    <property type="entry name" value="Cro/C1-type_HTH"/>
</dbReference>
<dbReference type="CDD" id="cd00093">
    <property type="entry name" value="HTH_XRE"/>
    <property type="match status" value="1"/>
</dbReference>
<dbReference type="InterPro" id="IPR010982">
    <property type="entry name" value="Lambda_DNA-bd_dom_sf"/>
</dbReference>
<sequence>MTTSDNSALGIRVRELRAVTGLSMRNLAARAGVSAGYISQIEHGQANPSLTVLRSIAETFGVPWLELFQSPTTTGRVLRAADRPRILTDGGVTHYEVTQPPLGNVEVLVTEYAPGQGTGDEGYTHGESQEICLVTRGRLQITVDGETTTLATGDSIEYRTNVPHAVHNPGPDPAEAVWVVSPPSFPGSSGRSASSADA</sequence>
<dbReference type="SMART" id="SM00530">
    <property type="entry name" value="HTH_XRE"/>
    <property type="match status" value="1"/>
</dbReference>
<dbReference type="EMBL" id="BAABID010000009">
    <property type="protein sequence ID" value="GAA4730628.1"/>
    <property type="molecule type" value="Genomic_DNA"/>
</dbReference>
<dbReference type="InterPro" id="IPR014710">
    <property type="entry name" value="RmlC-like_jellyroll"/>
</dbReference>
<dbReference type="SUPFAM" id="SSF47413">
    <property type="entry name" value="lambda repressor-like DNA-binding domains"/>
    <property type="match status" value="1"/>
</dbReference>
<keyword evidence="1" id="KW-0238">DNA-binding</keyword>
<dbReference type="Proteomes" id="UP001500956">
    <property type="component" value="Unassembled WGS sequence"/>
</dbReference>
<dbReference type="Gene3D" id="2.60.120.10">
    <property type="entry name" value="Jelly Rolls"/>
    <property type="match status" value="1"/>
</dbReference>
<name>A0ABP8YKG5_9MICO</name>
<proteinExistence type="predicted"/>
<reference evidence="4" key="1">
    <citation type="journal article" date="2019" name="Int. J. Syst. Evol. Microbiol.">
        <title>The Global Catalogue of Microorganisms (GCM) 10K type strain sequencing project: providing services to taxonomists for standard genome sequencing and annotation.</title>
        <authorList>
            <consortium name="The Broad Institute Genomics Platform"/>
            <consortium name="The Broad Institute Genome Sequencing Center for Infectious Disease"/>
            <person name="Wu L."/>
            <person name="Ma J."/>
        </authorList>
    </citation>
    <scope>NUCLEOTIDE SEQUENCE [LARGE SCALE GENOMIC DNA]</scope>
    <source>
        <strain evidence="4">JCM 18063</strain>
    </source>
</reference>
<comment type="caution">
    <text evidence="3">The sequence shown here is derived from an EMBL/GenBank/DDBJ whole genome shotgun (WGS) entry which is preliminary data.</text>
</comment>
<dbReference type="Pfam" id="PF07883">
    <property type="entry name" value="Cupin_2"/>
    <property type="match status" value="1"/>
</dbReference>
<dbReference type="InterPro" id="IPR050807">
    <property type="entry name" value="TransReg_Diox_bact_type"/>
</dbReference>
<dbReference type="InterPro" id="IPR013096">
    <property type="entry name" value="Cupin_2"/>
</dbReference>
<gene>
    <name evidence="3" type="ORF">GCM10023216_23100</name>
</gene>
<feature type="domain" description="HTH cro/C1-type" evidence="2">
    <location>
        <begin position="13"/>
        <end position="67"/>
    </location>
</feature>
<evidence type="ECO:0000256" key="1">
    <source>
        <dbReference type="ARBA" id="ARBA00023125"/>
    </source>
</evidence>
<dbReference type="PANTHER" id="PTHR46797">
    <property type="entry name" value="HTH-TYPE TRANSCRIPTIONAL REGULATOR"/>
    <property type="match status" value="1"/>
</dbReference>
<evidence type="ECO:0000313" key="3">
    <source>
        <dbReference type="EMBL" id="GAA4730628.1"/>
    </source>
</evidence>